<dbReference type="PANTHER" id="PTHR45860">
    <property type="entry name" value="TRANSLATION INITIATION FACTOR EIF-2B SUBUNIT ALPHA"/>
    <property type="match status" value="1"/>
</dbReference>
<evidence type="ECO:0000256" key="4">
    <source>
        <dbReference type="ARBA" id="ARBA00022540"/>
    </source>
</evidence>
<dbReference type="FunFam" id="3.40.50.10470:FF:000001">
    <property type="entry name" value="Translation initiation factor eIF-2B subunit alpha"/>
    <property type="match status" value="1"/>
</dbReference>
<dbReference type="Gene3D" id="1.20.120.1070">
    <property type="entry name" value="Translation initiation factor eIF-2B, N-terminal domain"/>
    <property type="match status" value="1"/>
</dbReference>
<dbReference type="OrthoDB" id="10249309at2759"/>
<evidence type="ECO:0000256" key="2">
    <source>
        <dbReference type="ARBA" id="ARBA00007251"/>
    </source>
</evidence>
<evidence type="ECO:0000256" key="6">
    <source>
        <dbReference type="ARBA" id="ARBA00043898"/>
    </source>
</evidence>
<keyword evidence="3" id="KW-0963">Cytoplasm</keyword>
<dbReference type="EMBL" id="KB201305">
    <property type="protein sequence ID" value="ESO97323.1"/>
    <property type="molecule type" value="Genomic_DNA"/>
</dbReference>
<dbReference type="KEGG" id="lgi:LOTGIDRAFT_187625"/>
<evidence type="ECO:0000256" key="9">
    <source>
        <dbReference type="ARBA" id="ARBA00046432"/>
    </source>
</evidence>
<dbReference type="CTD" id="20244753"/>
<dbReference type="STRING" id="225164.V4A0I2"/>
<evidence type="ECO:0000256" key="7">
    <source>
        <dbReference type="ARBA" id="ARBA00044208"/>
    </source>
</evidence>
<dbReference type="InterPro" id="IPR042528">
    <property type="entry name" value="elF-2B_alpha_N"/>
</dbReference>
<proteinExistence type="inferred from homology"/>
<evidence type="ECO:0000313" key="11">
    <source>
        <dbReference type="EMBL" id="ESO97323.1"/>
    </source>
</evidence>
<dbReference type="InterPro" id="IPR051501">
    <property type="entry name" value="eIF2B_alpha/beta/delta"/>
</dbReference>
<dbReference type="Gene3D" id="3.40.50.10470">
    <property type="entry name" value="Translation initiation factor eif-2b, domain 2"/>
    <property type="match status" value="1"/>
</dbReference>
<keyword evidence="4" id="KW-0396">Initiation factor</keyword>
<accession>V4A0I2</accession>
<gene>
    <name evidence="11" type="ORF">LOTGIDRAFT_187625</name>
</gene>
<keyword evidence="12" id="KW-1185">Reference proteome</keyword>
<dbReference type="GO" id="GO:0003743">
    <property type="term" value="F:translation initiation factor activity"/>
    <property type="evidence" value="ECO:0007669"/>
    <property type="project" value="UniProtKB-KW"/>
</dbReference>
<dbReference type="InterPro" id="IPR000649">
    <property type="entry name" value="IF-2B-related"/>
</dbReference>
<evidence type="ECO:0000256" key="1">
    <source>
        <dbReference type="ARBA" id="ARBA00004514"/>
    </source>
</evidence>
<comment type="subcellular location">
    <subcellularLocation>
        <location evidence="1">Cytoplasm</location>
        <location evidence="1">Cytosol</location>
    </subcellularLocation>
</comment>
<dbReference type="GO" id="GO:0005851">
    <property type="term" value="C:eukaryotic translation initiation factor 2B complex"/>
    <property type="evidence" value="ECO:0007669"/>
    <property type="project" value="TreeGrafter"/>
</dbReference>
<evidence type="ECO:0000256" key="5">
    <source>
        <dbReference type="ARBA" id="ARBA00022917"/>
    </source>
</evidence>
<dbReference type="RefSeq" id="XP_009051925.1">
    <property type="nucleotide sequence ID" value="XM_009053677.1"/>
</dbReference>
<evidence type="ECO:0000256" key="3">
    <source>
        <dbReference type="ARBA" id="ARBA00022490"/>
    </source>
</evidence>
<dbReference type="SUPFAM" id="SSF100950">
    <property type="entry name" value="NagB/RpiA/CoA transferase-like"/>
    <property type="match status" value="1"/>
</dbReference>
<dbReference type="OMA" id="GDWESCK"/>
<dbReference type="InterPro" id="IPR042529">
    <property type="entry name" value="IF_2B-like_C"/>
</dbReference>
<evidence type="ECO:0000256" key="10">
    <source>
        <dbReference type="RuleBase" id="RU003814"/>
    </source>
</evidence>
<keyword evidence="5" id="KW-0648">Protein biosynthesis</keyword>
<dbReference type="Pfam" id="PF01008">
    <property type="entry name" value="IF-2B"/>
    <property type="match status" value="1"/>
</dbReference>
<dbReference type="Proteomes" id="UP000030746">
    <property type="component" value="Unassembled WGS sequence"/>
</dbReference>
<dbReference type="GO" id="GO:0005829">
    <property type="term" value="C:cytosol"/>
    <property type="evidence" value="ECO:0007669"/>
    <property type="project" value="UniProtKB-SubCell"/>
</dbReference>
<dbReference type="InterPro" id="IPR037171">
    <property type="entry name" value="NagB/RpiA_transferase-like"/>
</dbReference>
<dbReference type="GeneID" id="20244753"/>
<comment type="subunit">
    <text evidence="9">Component of the translation initiation factor 2B (eIF2B) complex which is a heterodecamer of two sets of five different subunits: alpha, beta, gamma, delta and epsilon. Subunits alpha, beta and delta comprise a regulatory subcomplex and subunits epsilon and gamma comprise a catalytic subcomplex. Within the complex, the hexameric regulatory complex resides at the center, with the two heterodimeric catalytic subcomplexes bound on opposite sides.</text>
</comment>
<dbReference type="GO" id="GO:0005085">
    <property type="term" value="F:guanyl-nucleotide exchange factor activity"/>
    <property type="evidence" value="ECO:0007669"/>
    <property type="project" value="TreeGrafter"/>
</dbReference>
<dbReference type="HOGENOM" id="CLU_016218_0_2_1"/>
<sequence>MDKEKILGYFEQVTKEDPEISAAVAAMKTLLQFIEHNKLETLSEMRHRLKDAITTLTTDIENSYTSITSGCDLFLRFITLTNLQHSDFQECQKILVERGKIFLERISNSRQKIARIAHPFITDGTTILTHSRSRVVLQVLKEASLNRKRFNVLVTESLPDRSGEETYKELTEFGIPTTLILDASVGYVMERVDLVLVGAEGVVESGGIINKIGTFSAAISAKAMNKPFYVVSESFKFVRLYPLNQTDLPSEYKYSSSVLKKKGKDLEKEHPSVDYTPPSYISLLFTDLGVLTPSAVSDELIQLYK</sequence>
<protein>
    <recommendedName>
        <fullName evidence="7">Translation initiation factor eIF2B subunit alpha</fullName>
    </recommendedName>
    <alternativeName>
        <fullName evidence="8">eIF2B GDP-GTP exchange factor subunit alpha</fullName>
    </alternativeName>
</protein>
<comment type="function">
    <text evidence="6">Acts as a component of the translation initiation factor 2B (eIF2B) complex, which catalyzes the exchange of GDP for GTP on eukaryotic initiation factor 2 (eIF2) gamma subunit. Its guanine nucleotide exchange factor activity is repressed when bound to eIF2 complex phosphorylated on the alpha subunit, thereby limiting the amount of methionyl-initiator methionine tRNA available to the ribosome and consequently global translation is repressed.</text>
</comment>
<comment type="similarity">
    <text evidence="2 10">Belongs to the eIF-2B alpha/beta/delta subunits family.</text>
</comment>
<organism evidence="11 12">
    <name type="scientific">Lottia gigantea</name>
    <name type="common">Giant owl limpet</name>
    <dbReference type="NCBI Taxonomy" id="225164"/>
    <lineage>
        <taxon>Eukaryota</taxon>
        <taxon>Metazoa</taxon>
        <taxon>Spiralia</taxon>
        <taxon>Lophotrochozoa</taxon>
        <taxon>Mollusca</taxon>
        <taxon>Gastropoda</taxon>
        <taxon>Patellogastropoda</taxon>
        <taxon>Lottioidea</taxon>
        <taxon>Lottiidae</taxon>
        <taxon>Lottia</taxon>
    </lineage>
</organism>
<evidence type="ECO:0000313" key="12">
    <source>
        <dbReference type="Proteomes" id="UP000030746"/>
    </source>
</evidence>
<reference evidence="11 12" key="1">
    <citation type="journal article" date="2013" name="Nature">
        <title>Insights into bilaterian evolution from three spiralian genomes.</title>
        <authorList>
            <person name="Simakov O."/>
            <person name="Marletaz F."/>
            <person name="Cho S.J."/>
            <person name="Edsinger-Gonzales E."/>
            <person name="Havlak P."/>
            <person name="Hellsten U."/>
            <person name="Kuo D.H."/>
            <person name="Larsson T."/>
            <person name="Lv J."/>
            <person name="Arendt D."/>
            <person name="Savage R."/>
            <person name="Osoegawa K."/>
            <person name="de Jong P."/>
            <person name="Grimwood J."/>
            <person name="Chapman J.A."/>
            <person name="Shapiro H."/>
            <person name="Aerts A."/>
            <person name="Otillar R.P."/>
            <person name="Terry A.Y."/>
            <person name="Boore J.L."/>
            <person name="Grigoriev I.V."/>
            <person name="Lindberg D.R."/>
            <person name="Seaver E.C."/>
            <person name="Weisblat D.A."/>
            <person name="Putnam N.H."/>
            <person name="Rokhsar D.S."/>
        </authorList>
    </citation>
    <scope>NUCLEOTIDE SEQUENCE [LARGE SCALE GENOMIC DNA]</scope>
</reference>
<name>V4A0I2_LOTGI</name>
<dbReference type="PANTHER" id="PTHR45860:SF1">
    <property type="entry name" value="TRANSLATION INITIATION FACTOR EIF-2B SUBUNIT ALPHA"/>
    <property type="match status" value="1"/>
</dbReference>
<dbReference type="AlphaFoldDB" id="V4A0I2"/>
<evidence type="ECO:0000256" key="8">
    <source>
        <dbReference type="ARBA" id="ARBA00044236"/>
    </source>
</evidence>